<sequence>MHIQFCGAAGEVTGSCHLLRTGAKNILVDCGMFQGGEFNEARNADAFPFNPKEIDALLVTHAHLDHVGRIAKLFREGFSGPVYMTKATIAMMELTLIDALHVMKYSHRKFQAPLFFDEKDIVDAVNASRGVDYGERVDLGGGVWAVWKDAGHIFGSAFIEVEADGKCIGFSGDIGNVDVPVLKDTEHLGAIDVLVCESTYGDRVHETKEQREKILLDLIREGAQKGGTIMVPAFSAERTQELLYVLDHLVEEDNTLPRLPIFLDSPLAINMTKVFGQYPEYYDVEASRQYMKGDNFLDFPGLTLTYDTIESKQINDVRPPKMIIAGSGMMNGGRIVHHARRYLSDPKSMLIIVGYQAHGTLGRRLYEGDEEVTIFGEKVPVRCSVKAIGAFSAHGDQKKLLDWIGSAEQKPSKIYYVHGEPHAATELAHRARDVFGIQGVVPEFGEKVEI</sequence>
<feature type="domain" description="Metallo-beta-lactamase" evidence="2">
    <location>
        <begin position="13"/>
        <end position="234"/>
    </location>
</feature>
<dbReference type="Gene3D" id="3.60.15.10">
    <property type="entry name" value="Ribonuclease Z/Hydroxyacylglutathione hydrolase-like"/>
    <property type="match status" value="1"/>
</dbReference>
<proteinExistence type="predicted"/>
<dbReference type="Pfam" id="PF07521">
    <property type="entry name" value="RMMBL"/>
    <property type="match status" value="1"/>
</dbReference>
<evidence type="ECO:0000313" key="5">
    <source>
        <dbReference type="Proteomes" id="UP000177457"/>
    </source>
</evidence>
<organism evidence="4 5">
    <name type="scientific">Candidatus Magasanikbacteria bacterium RIFCSPHIGHO2_02_FULL_51_14</name>
    <dbReference type="NCBI Taxonomy" id="1798683"/>
    <lineage>
        <taxon>Bacteria</taxon>
        <taxon>Candidatus Magasanikiibacteriota</taxon>
    </lineage>
</organism>
<evidence type="ECO:0000259" key="2">
    <source>
        <dbReference type="SMART" id="SM00849"/>
    </source>
</evidence>
<dbReference type="InterPro" id="IPR001279">
    <property type="entry name" value="Metallo-B-lactamas"/>
</dbReference>
<dbReference type="AlphaFoldDB" id="A0A1F6MD79"/>
<dbReference type="InterPro" id="IPR011108">
    <property type="entry name" value="RMMBL"/>
</dbReference>
<name>A0A1F6MD79_9BACT</name>
<comment type="caution">
    <text evidence="4">The sequence shown here is derived from an EMBL/GenBank/DDBJ whole genome shotgun (WGS) entry which is preliminary data.</text>
</comment>
<dbReference type="Pfam" id="PF10996">
    <property type="entry name" value="Beta-Casp"/>
    <property type="match status" value="1"/>
</dbReference>
<dbReference type="InterPro" id="IPR050698">
    <property type="entry name" value="MBL"/>
</dbReference>
<reference evidence="4 5" key="1">
    <citation type="journal article" date="2016" name="Nat. Commun.">
        <title>Thousands of microbial genomes shed light on interconnected biogeochemical processes in an aquifer system.</title>
        <authorList>
            <person name="Anantharaman K."/>
            <person name="Brown C.T."/>
            <person name="Hug L.A."/>
            <person name="Sharon I."/>
            <person name="Castelle C.J."/>
            <person name="Probst A.J."/>
            <person name="Thomas B.C."/>
            <person name="Singh A."/>
            <person name="Wilkins M.J."/>
            <person name="Karaoz U."/>
            <person name="Brodie E.L."/>
            <person name="Williams K.H."/>
            <person name="Hubbard S.S."/>
            <person name="Banfield J.F."/>
        </authorList>
    </citation>
    <scope>NUCLEOTIDE SEQUENCE [LARGE SCALE GENOMIC DNA]</scope>
</reference>
<accession>A0A1F6MD79</accession>
<protein>
    <recommendedName>
        <fullName evidence="6">MBL fold hydrolase</fullName>
    </recommendedName>
</protein>
<evidence type="ECO:0000256" key="1">
    <source>
        <dbReference type="ARBA" id="ARBA00022801"/>
    </source>
</evidence>
<keyword evidence="1" id="KW-0378">Hydrolase</keyword>
<dbReference type="Proteomes" id="UP000177457">
    <property type="component" value="Unassembled WGS sequence"/>
</dbReference>
<dbReference type="InterPro" id="IPR036866">
    <property type="entry name" value="RibonucZ/Hydroxyglut_hydro"/>
</dbReference>
<evidence type="ECO:0000259" key="3">
    <source>
        <dbReference type="SMART" id="SM01027"/>
    </source>
</evidence>
<dbReference type="CDD" id="cd16295">
    <property type="entry name" value="TTHA0252-CPSF-like_MBL-fold"/>
    <property type="match status" value="1"/>
</dbReference>
<evidence type="ECO:0008006" key="6">
    <source>
        <dbReference type="Google" id="ProtNLM"/>
    </source>
</evidence>
<dbReference type="SMART" id="SM01027">
    <property type="entry name" value="Beta-Casp"/>
    <property type="match status" value="1"/>
</dbReference>
<dbReference type="EMBL" id="MFQE01000073">
    <property type="protein sequence ID" value="OGH69612.1"/>
    <property type="molecule type" value="Genomic_DNA"/>
</dbReference>
<dbReference type="Gene3D" id="3.40.50.10890">
    <property type="match status" value="1"/>
</dbReference>
<feature type="domain" description="Beta-Casp" evidence="3">
    <location>
        <begin position="239"/>
        <end position="365"/>
    </location>
</feature>
<dbReference type="Pfam" id="PF00753">
    <property type="entry name" value="Lactamase_B"/>
    <property type="match status" value="1"/>
</dbReference>
<gene>
    <name evidence="4" type="ORF">A3C90_03700</name>
</gene>
<dbReference type="PANTHER" id="PTHR11203:SF37">
    <property type="entry name" value="INTEGRATOR COMPLEX SUBUNIT 11"/>
    <property type="match status" value="1"/>
</dbReference>
<dbReference type="InterPro" id="IPR022712">
    <property type="entry name" value="Beta_Casp"/>
</dbReference>
<dbReference type="GO" id="GO:0016787">
    <property type="term" value="F:hydrolase activity"/>
    <property type="evidence" value="ECO:0007669"/>
    <property type="project" value="UniProtKB-KW"/>
</dbReference>
<evidence type="ECO:0000313" key="4">
    <source>
        <dbReference type="EMBL" id="OGH69612.1"/>
    </source>
</evidence>
<dbReference type="GO" id="GO:0004521">
    <property type="term" value="F:RNA endonuclease activity"/>
    <property type="evidence" value="ECO:0007669"/>
    <property type="project" value="TreeGrafter"/>
</dbReference>
<dbReference type="PANTHER" id="PTHR11203">
    <property type="entry name" value="CLEAVAGE AND POLYADENYLATION SPECIFICITY FACTOR FAMILY MEMBER"/>
    <property type="match status" value="1"/>
</dbReference>
<dbReference type="SMART" id="SM00849">
    <property type="entry name" value="Lactamase_B"/>
    <property type="match status" value="1"/>
</dbReference>
<dbReference type="SUPFAM" id="SSF56281">
    <property type="entry name" value="Metallo-hydrolase/oxidoreductase"/>
    <property type="match status" value="1"/>
</dbReference>